<reference evidence="1 2" key="1">
    <citation type="submission" date="2024-07" db="EMBL/GenBank/DDBJ databases">
        <title>Section-level genome sequencing and comparative genomics of Aspergillus sections Usti and Cavernicolus.</title>
        <authorList>
            <consortium name="Lawrence Berkeley National Laboratory"/>
            <person name="Nybo J.L."/>
            <person name="Vesth T.C."/>
            <person name="Theobald S."/>
            <person name="Frisvad J.C."/>
            <person name="Larsen T.O."/>
            <person name="Kjaerboelling I."/>
            <person name="Rothschild-Mancinelli K."/>
            <person name="Lyhne E.K."/>
            <person name="Kogle M.E."/>
            <person name="Barry K."/>
            <person name="Clum A."/>
            <person name="Na H."/>
            <person name="Ledsgaard L."/>
            <person name="Lin J."/>
            <person name="Lipzen A."/>
            <person name="Kuo A."/>
            <person name="Riley R."/>
            <person name="Mondo S."/>
            <person name="Labutti K."/>
            <person name="Haridas S."/>
            <person name="Pangalinan J."/>
            <person name="Salamov A.A."/>
            <person name="Simmons B.A."/>
            <person name="Magnuson J.K."/>
            <person name="Chen J."/>
            <person name="Drula E."/>
            <person name="Henrissat B."/>
            <person name="Wiebenga A."/>
            <person name="Lubbers R.J."/>
            <person name="Gomes A.C."/>
            <person name="Macurrencykelacurrency M.R."/>
            <person name="Stajich J."/>
            <person name="Grigoriev I.V."/>
            <person name="Mortensen U.H."/>
            <person name="De Vries R.P."/>
            <person name="Baker S.E."/>
            <person name="Andersen M.R."/>
        </authorList>
    </citation>
    <scope>NUCLEOTIDE SEQUENCE [LARGE SCALE GENOMIC DNA]</scope>
    <source>
        <strain evidence="1 2">CBS 449.75</strain>
    </source>
</reference>
<proteinExistence type="predicted"/>
<keyword evidence="2" id="KW-1185">Reference proteome</keyword>
<dbReference type="Proteomes" id="UP001610432">
    <property type="component" value="Unassembled WGS sequence"/>
</dbReference>
<dbReference type="RefSeq" id="XP_070883965.1">
    <property type="nucleotide sequence ID" value="XM_071029696.1"/>
</dbReference>
<name>A0ABR4LKI4_9EURO</name>
<gene>
    <name evidence="1" type="ORF">BJX67DRAFT_359562</name>
</gene>
<dbReference type="GeneID" id="98144768"/>
<dbReference type="EMBL" id="JBFXLQ010000035">
    <property type="protein sequence ID" value="KAL2864986.1"/>
    <property type="molecule type" value="Genomic_DNA"/>
</dbReference>
<accession>A0ABR4LKI4</accession>
<evidence type="ECO:0000313" key="2">
    <source>
        <dbReference type="Proteomes" id="UP001610432"/>
    </source>
</evidence>
<sequence>MVFFKACRACAVFAIPARFRASVSAAIMRGARPALTALRASFFSVTNMDSVDRNISSKKPRRSQGLHSLEALNMSAIALGRRLLRLTRCSFARCEDSVNDSP</sequence>
<evidence type="ECO:0000313" key="1">
    <source>
        <dbReference type="EMBL" id="KAL2864986.1"/>
    </source>
</evidence>
<organism evidence="1 2">
    <name type="scientific">Aspergillus lucknowensis</name>
    <dbReference type="NCBI Taxonomy" id="176173"/>
    <lineage>
        <taxon>Eukaryota</taxon>
        <taxon>Fungi</taxon>
        <taxon>Dikarya</taxon>
        <taxon>Ascomycota</taxon>
        <taxon>Pezizomycotina</taxon>
        <taxon>Eurotiomycetes</taxon>
        <taxon>Eurotiomycetidae</taxon>
        <taxon>Eurotiales</taxon>
        <taxon>Aspergillaceae</taxon>
        <taxon>Aspergillus</taxon>
        <taxon>Aspergillus subgen. Nidulantes</taxon>
    </lineage>
</organism>
<comment type="caution">
    <text evidence="1">The sequence shown here is derived from an EMBL/GenBank/DDBJ whole genome shotgun (WGS) entry which is preliminary data.</text>
</comment>
<protein>
    <submittedName>
        <fullName evidence="1">Uncharacterized protein</fullName>
    </submittedName>
</protein>